<evidence type="ECO:0000256" key="3">
    <source>
        <dbReference type="ARBA" id="ARBA00022692"/>
    </source>
</evidence>
<feature type="domain" description="ABC3 transporter permease C-terminal" evidence="8">
    <location>
        <begin position="264"/>
        <end position="329"/>
    </location>
</feature>
<dbReference type="InterPro" id="IPR003838">
    <property type="entry name" value="ABC3_permease_C"/>
</dbReference>
<evidence type="ECO:0000313" key="10">
    <source>
        <dbReference type="EMBL" id="KPQ45341.1"/>
    </source>
</evidence>
<evidence type="ECO:0000256" key="5">
    <source>
        <dbReference type="ARBA" id="ARBA00023136"/>
    </source>
</evidence>
<keyword evidence="2" id="KW-1003">Cell membrane</keyword>
<feature type="transmembrane region" description="Helical" evidence="7">
    <location>
        <begin position="21"/>
        <end position="44"/>
    </location>
</feature>
<dbReference type="EMBL" id="LKCM01000009">
    <property type="protein sequence ID" value="KPQ45341.1"/>
    <property type="molecule type" value="Genomic_DNA"/>
</dbReference>
<evidence type="ECO:0000256" key="7">
    <source>
        <dbReference type="SAM" id="Phobius"/>
    </source>
</evidence>
<keyword evidence="3 7" id="KW-0812">Transmembrane</keyword>
<protein>
    <submittedName>
        <fullName evidence="10">ABC transporter permease</fullName>
    </submittedName>
</protein>
<comment type="subcellular location">
    <subcellularLocation>
        <location evidence="1">Cell membrane</location>
        <topology evidence="1">Multi-pass membrane protein</topology>
    </subcellularLocation>
</comment>
<dbReference type="PANTHER" id="PTHR30572:SF4">
    <property type="entry name" value="ABC TRANSPORTER PERMEASE YTRF"/>
    <property type="match status" value="1"/>
</dbReference>
<dbReference type="InterPro" id="IPR025857">
    <property type="entry name" value="MacB_PCD"/>
</dbReference>
<feature type="domain" description="MacB-like periplasmic core" evidence="9">
    <location>
        <begin position="20"/>
        <end position="228"/>
    </location>
</feature>
<name>A0A0P8AED4_9EURY</name>
<keyword evidence="4 7" id="KW-1133">Transmembrane helix</keyword>
<reference evidence="10 11" key="1">
    <citation type="submission" date="2015-09" db="EMBL/GenBank/DDBJ databases">
        <title>A metagenomics-based metabolic model of nitrate-dependent anaerobic oxidation of methane by Methanoperedens-like archaea.</title>
        <authorList>
            <person name="Arshad A."/>
            <person name="Speth D.R."/>
            <person name="De Graaf R.M."/>
            <person name="Op Den Camp H.J."/>
            <person name="Jetten M.S."/>
            <person name="Welte C.U."/>
        </authorList>
    </citation>
    <scope>NUCLEOTIDE SEQUENCE [LARGE SCALE GENOMIC DNA]</scope>
</reference>
<comment type="caution">
    <text evidence="10">The sequence shown here is derived from an EMBL/GenBank/DDBJ whole genome shotgun (WGS) entry which is preliminary data.</text>
</comment>
<evidence type="ECO:0000256" key="4">
    <source>
        <dbReference type="ARBA" id="ARBA00022989"/>
    </source>
</evidence>
<sequence length="342" mass="37436">MISVRWRKVLGDLWLNKTRTLLAVLAIAIGIFGVGTVLAGYSILTHEINANFLGTHPASAILYTENADDKLAAAVESLPGVANAEPRRIVTARIQAGPNEYRRLLLFVIDDFNNLRVSTFKLERGNWPPADREILIERSALPLIKKEIGDTVIIQTPNNGQDHELKVTGIVHDPGQSPGDVDNIAYGYITLNTLESLGETRALNELRIVVDENSKDVTRITNVANQVRDVMEKRGYHVSHVEIPNAGKHPHADQMDSLLFLLEVFGILALILSSILVASTVSALLSQQIRQIGVMKVIGATTYQIAGLYFGSVLLLGVSGLLSVFLLACGQAGHSRYSQRKY</sequence>
<evidence type="ECO:0000256" key="2">
    <source>
        <dbReference type="ARBA" id="ARBA00022475"/>
    </source>
</evidence>
<organism evidence="10 11">
    <name type="scientific">Candidatus Methanoperedens nitratireducens</name>
    <dbReference type="NCBI Taxonomy" id="1392998"/>
    <lineage>
        <taxon>Archaea</taxon>
        <taxon>Methanobacteriati</taxon>
        <taxon>Methanobacteriota</taxon>
        <taxon>Stenosarchaea group</taxon>
        <taxon>Methanomicrobia</taxon>
        <taxon>Methanosarcinales</taxon>
        <taxon>ANME-2 cluster</taxon>
        <taxon>Candidatus Methanoperedentaceae</taxon>
        <taxon>Candidatus Methanoperedens</taxon>
    </lineage>
</organism>
<dbReference type="InterPro" id="IPR050250">
    <property type="entry name" value="Macrolide_Exporter_MacB"/>
</dbReference>
<accession>A0A0P8AED4</accession>
<evidence type="ECO:0000259" key="8">
    <source>
        <dbReference type="Pfam" id="PF02687"/>
    </source>
</evidence>
<dbReference type="AlphaFoldDB" id="A0A0P8AED4"/>
<evidence type="ECO:0000256" key="6">
    <source>
        <dbReference type="ARBA" id="ARBA00038076"/>
    </source>
</evidence>
<dbReference type="Pfam" id="PF12704">
    <property type="entry name" value="MacB_PCD"/>
    <property type="match status" value="1"/>
</dbReference>
<dbReference type="GO" id="GO:0005886">
    <property type="term" value="C:plasma membrane"/>
    <property type="evidence" value="ECO:0007669"/>
    <property type="project" value="UniProtKB-SubCell"/>
</dbReference>
<feature type="transmembrane region" description="Helical" evidence="7">
    <location>
        <begin position="258"/>
        <end position="285"/>
    </location>
</feature>
<evidence type="ECO:0000313" key="11">
    <source>
        <dbReference type="Proteomes" id="UP000050360"/>
    </source>
</evidence>
<evidence type="ECO:0000256" key="1">
    <source>
        <dbReference type="ARBA" id="ARBA00004651"/>
    </source>
</evidence>
<dbReference type="Proteomes" id="UP000050360">
    <property type="component" value="Unassembled WGS sequence"/>
</dbReference>
<evidence type="ECO:0000259" key="9">
    <source>
        <dbReference type="Pfam" id="PF12704"/>
    </source>
</evidence>
<gene>
    <name evidence="10" type="ORF">MPEBLZ_00064</name>
</gene>
<feature type="transmembrane region" description="Helical" evidence="7">
    <location>
        <begin position="306"/>
        <end position="328"/>
    </location>
</feature>
<dbReference type="Pfam" id="PF02687">
    <property type="entry name" value="FtsX"/>
    <property type="match status" value="1"/>
</dbReference>
<comment type="similarity">
    <text evidence="6">Belongs to the ABC-4 integral membrane protein family.</text>
</comment>
<dbReference type="GO" id="GO:0022857">
    <property type="term" value="F:transmembrane transporter activity"/>
    <property type="evidence" value="ECO:0007669"/>
    <property type="project" value="TreeGrafter"/>
</dbReference>
<keyword evidence="5 7" id="KW-0472">Membrane</keyword>
<proteinExistence type="inferred from homology"/>
<dbReference type="PANTHER" id="PTHR30572">
    <property type="entry name" value="MEMBRANE COMPONENT OF TRANSPORTER-RELATED"/>
    <property type="match status" value="1"/>
</dbReference>